<proteinExistence type="predicted"/>
<evidence type="ECO:0000313" key="2">
    <source>
        <dbReference type="EMBL" id="EYC15418.1"/>
    </source>
</evidence>
<dbReference type="AlphaFoldDB" id="A0A016ULL9"/>
<organism evidence="2 3">
    <name type="scientific">Ancylostoma ceylanicum</name>
    <dbReference type="NCBI Taxonomy" id="53326"/>
    <lineage>
        <taxon>Eukaryota</taxon>
        <taxon>Metazoa</taxon>
        <taxon>Ecdysozoa</taxon>
        <taxon>Nematoda</taxon>
        <taxon>Chromadorea</taxon>
        <taxon>Rhabditida</taxon>
        <taxon>Rhabditina</taxon>
        <taxon>Rhabditomorpha</taxon>
        <taxon>Strongyloidea</taxon>
        <taxon>Ancylostomatidae</taxon>
        <taxon>Ancylostomatinae</taxon>
        <taxon>Ancylostoma</taxon>
    </lineage>
</organism>
<gene>
    <name evidence="2" type="primary">Acey_s0037.g3509</name>
    <name evidence="2" type="ORF">Y032_0037g3509</name>
</gene>
<dbReference type="EMBL" id="JARK01001373">
    <property type="protein sequence ID" value="EYC15418.1"/>
    <property type="molecule type" value="Genomic_DNA"/>
</dbReference>
<comment type="caution">
    <text evidence="2">The sequence shown here is derived from an EMBL/GenBank/DDBJ whole genome shotgun (WGS) entry which is preliminary data.</text>
</comment>
<dbReference type="Proteomes" id="UP000024635">
    <property type="component" value="Unassembled WGS sequence"/>
</dbReference>
<reference evidence="3" key="1">
    <citation type="journal article" date="2015" name="Nat. Genet.">
        <title>The genome and transcriptome of the zoonotic hookworm Ancylostoma ceylanicum identify infection-specific gene families.</title>
        <authorList>
            <person name="Schwarz E.M."/>
            <person name="Hu Y."/>
            <person name="Antoshechkin I."/>
            <person name="Miller M.M."/>
            <person name="Sternberg P.W."/>
            <person name="Aroian R.V."/>
        </authorList>
    </citation>
    <scope>NUCLEOTIDE SEQUENCE</scope>
    <source>
        <strain evidence="3">HY135</strain>
    </source>
</reference>
<keyword evidence="3" id="KW-1185">Reference proteome</keyword>
<sequence length="67" mass="7749">MTKVTTSCGRAHHGKKRKVTLKSRNAPKLRQTRQNFIAEISDEKFHEIVVYAILEIHVDNYKLPSKS</sequence>
<evidence type="ECO:0000313" key="3">
    <source>
        <dbReference type="Proteomes" id="UP000024635"/>
    </source>
</evidence>
<protein>
    <submittedName>
        <fullName evidence="2">Uncharacterized protein</fullName>
    </submittedName>
</protein>
<accession>A0A016ULL9</accession>
<name>A0A016ULL9_9BILA</name>
<feature type="region of interest" description="Disordered" evidence="1">
    <location>
        <begin position="1"/>
        <end position="20"/>
    </location>
</feature>
<evidence type="ECO:0000256" key="1">
    <source>
        <dbReference type="SAM" id="MobiDB-lite"/>
    </source>
</evidence>
<feature type="compositionally biased region" description="Basic residues" evidence="1">
    <location>
        <begin position="10"/>
        <end position="20"/>
    </location>
</feature>